<sequence length="59" mass="6599">MKLAGRQYKLDGTNRKDSISKGIATTHEQVSDAYTEGQIDPVIENVDGEDTKITERIFD</sequence>
<protein>
    <submittedName>
        <fullName evidence="2">DUF4025 domain-containing protein</fullName>
    </submittedName>
</protein>
<comment type="caution">
    <text evidence="2">The sequence shown here is derived from an EMBL/GenBank/DDBJ whole genome shotgun (WGS) entry which is preliminary data.</text>
</comment>
<dbReference type="Proteomes" id="UP000273811">
    <property type="component" value="Unassembled WGS sequence"/>
</dbReference>
<accession>A0A443IU61</accession>
<proteinExistence type="predicted"/>
<keyword evidence="3" id="KW-1185">Reference proteome</keyword>
<dbReference type="Pfam" id="PF13217">
    <property type="entry name" value="DUF4025"/>
    <property type="match status" value="1"/>
</dbReference>
<dbReference type="InterPro" id="IPR025100">
    <property type="entry name" value="DUF4025"/>
</dbReference>
<dbReference type="OrthoDB" id="2476089at2"/>
<name>A0A443IU61_9BACI</name>
<organism evidence="2 3">
    <name type="scientific">Siminovitchia fortis</name>
    <dbReference type="NCBI Taxonomy" id="254758"/>
    <lineage>
        <taxon>Bacteria</taxon>
        <taxon>Bacillati</taxon>
        <taxon>Bacillota</taxon>
        <taxon>Bacilli</taxon>
        <taxon>Bacillales</taxon>
        <taxon>Bacillaceae</taxon>
        <taxon>Siminovitchia</taxon>
    </lineage>
</organism>
<feature type="region of interest" description="Disordered" evidence="1">
    <location>
        <begin position="1"/>
        <end position="23"/>
    </location>
</feature>
<dbReference type="AlphaFoldDB" id="A0A443IU61"/>
<evidence type="ECO:0000256" key="1">
    <source>
        <dbReference type="SAM" id="MobiDB-lite"/>
    </source>
</evidence>
<gene>
    <name evidence="2" type="ORF">D4N35_008620</name>
</gene>
<reference evidence="2" key="1">
    <citation type="submission" date="2018-12" db="EMBL/GenBank/DDBJ databases">
        <authorList>
            <person name="Sun L."/>
            <person name="Chen Z."/>
        </authorList>
    </citation>
    <scope>NUCLEOTIDE SEQUENCE [LARGE SCALE GENOMIC DNA]</scope>
    <source>
        <strain evidence="2">DSM 16012</strain>
    </source>
</reference>
<dbReference type="EMBL" id="QYTU02000016">
    <property type="protein sequence ID" value="RWR11232.1"/>
    <property type="molecule type" value="Genomic_DNA"/>
</dbReference>
<feature type="compositionally biased region" description="Basic and acidic residues" evidence="1">
    <location>
        <begin position="8"/>
        <end position="19"/>
    </location>
</feature>
<evidence type="ECO:0000313" key="3">
    <source>
        <dbReference type="Proteomes" id="UP000273811"/>
    </source>
</evidence>
<evidence type="ECO:0000313" key="2">
    <source>
        <dbReference type="EMBL" id="RWR11232.1"/>
    </source>
</evidence>